<comment type="caution">
    <text evidence="4">The sequence shown here is derived from an EMBL/GenBank/DDBJ whole genome shotgun (WGS) entry which is preliminary data.</text>
</comment>
<accession>A0A7W9W6R5</accession>
<dbReference type="RefSeq" id="WP_184197757.1">
    <property type="nucleotide sequence ID" value="NZ_JACHGW010000002.1"/>
</dbReference>
<feature type="signal peptide" evidence="1">
    <location>
        <begin position="1"/>
        <end position="22"/>
    </location>
</feature>
<keyword evidence="5" id="KW-1185">Reference proteome</keyword>
<evidence type="ECO:0000313" key="5">
    <source>
        <dbReference type="Proteomes" id="UP000520814"/>
    </source>
</evidence>
<evidence type="ECO:0000256" key="1">
    <source>
        <dbReference type="SAM" id="SignalP"/>
    </source>
</evidence>
<dbReference type="EMBL" id="JACHGW010000002">
    <property type="protein sequence ID" value="MBB6050868.1"/>
    <property type="molecule type" value="Genomic_DNA"/>
</dbReference>
<dbReference type="Pfam" id="PF20597">
    <property type="entry name" value="pAdhesive_15"/>
    <property type="match status" value="1"/>
</dbReference>
<dbReference type="Proteomes" id="UP000520814">
    <property type="component" value="Unassembled WGS sequence"/>
</dbReference>
<dbReference type="NCBIfam" id="TIGR02595">
    <property type="entry name" value="PEP_CTERM"/>
    <property type="match status" value="1"/>
</dbReference>
<keyword evidence="1" id="KW-0732">Signal</keyword>
<dbReference type="Pfam" id="PF07589">
    <property type="entry name" value="PEP-CTERM"/>
    <property type="match status" value="1"/>
</dbReference>
<evidence type="ECO:0000313" key="4">
    <source>
        <dbReference type="EMBL" id="MBB6050868.1"/>
    </source>
</evidence>
<dbReference type="InterPro" id="IPR013424">
    <property type="entry name" value="Ice-binding_C"/>
</dbReference>
<feature type="domain" description="Ice-binding protein C-terminal" evidence="2">
    <location>
        <begin position="324"/>
        <end position="346"/>
    </location>
</feature>
<evidence type="ECO:0000259" key="3">
    <source>
        <dbReference type="Pfam" id="PF20597"/>
    </source>
</evidence>
<gene>
    <name evidence="4" type="ORF">HNQ39_002659</name>
</gene>
<feature type="chain" id="PRO_5031072593" evidence="1">
    <location>
        <begin position="23"/>
        <end position="348"/>
    </location>
</feature>
<dbReference type="InterPro" id="IPR026588">
    <property type="entry name" value="Choice_anch_A"/>
</dbReference>
<sequence length="348" mass="35925">MRIIRNSTVAFLAALTAVSAHAQTGLGAAQPFNLYVLGNAWQQGADAEGGVAVGGNLNVGNWGFTTGWNGGGKLVVGGDLNNQGHSVHPDGVFAGGNLNYAQTLTSVGGVKANGNVHIEGGQPSSVKHGGTFSYNGTETFPVSQGTSASPVDFASTNAFLLAQSAYLGGLTGTNILDVSGTGGYLNLDASGGGVRVFNFSESAFENSWFINFNNAAPDTTILVNVAGTNITAPNGNYLYNFVSYPDGPGMGNVIFNFPDATQLHVDAMGGSILAPKATLDFDYGVIYGTTIVGQLGTANDPSVGQFNQKDRFGNDLRFRGRLPQVPEPGTLALAALGLVGLAARRRRK</sequence>
<organism evidence="4 5">
    <name type="scientific">Armatimonas rosea</name>
    <dbReference type="NCBI Taxonomy" id="685828"/>
    <lineage>
        <taxon>Bacteria</taxon>
        <taxon>Bacillati</taxon>
        <taxon>Armatimonadota</taxon>
        <taxon>Armatimonadia</taxon>
        <taxon>Armatimonadales</taxon>
        <taxon>Armatimonadaceae</taxon>
        <taxon>Armatimonas</taxon>
    </lineage>
</organism>
<dbReference type="AlphaFoldDB" id="A0A7W9W6R5"/>
<proteinExistence type="predicted"/>
<name>A0A7W9W6R5_ARMRO</name>
<evidence type="ECO:0000259" key="2">
    <source>
        <dbReference type="Pfam" id="PF07589"/>
    </source>
</evidence>
<reference evidence="4 5" key="1">
    <citation type="submission" date="2020-08" db="EMBL/GenBank/DDBJ databases">
        <title>Genomic Encyclopedia of Type Strains, Phase IV (KMG-IV): sequencing the most valuable type-strain genomes for metagenomic binning, comparative biology and taxonomic classification.</title>
        <authorList>
            <person name="Goeker M."/>
        </authorList>
    </citation>
    <scope>NUCLEOTIDE SEQUENCE [LARGE SCALE GENOMIC DNA]</scope>
    <source>
        <strain evidence="4 5">DSM 23562</strain>
    </source>
</reference>
<dbReference type="NCBIfam" id="TIGR04215">
    <property type="entry name" value="choice_anch_A"/>
    <property type="match status" value="1"/>
</dbReference>
<feature type="domain" description="Choice-of-anchor A" evidence="3">
    <location>
        <begin position="26"/>
        <end position="295"/>
    </location>
</feature>
<protein>
    <submittedName>
        <fullName evidence="4">Choice-of-anchor A domain-containing protein</fullName>
    </submittedName>
</protein>